<keyword evidence="3" id="KW-0812">Transmembrane</keyword>
<dbReference type="EMBL" id="LN835309">
    <property type="protein sequence ID" value="CRH02308.1"/>
    <property type="molecule type" value="Genomic_DNA"/>
</dbReference>
<feature type="compositionally biased region" description="Low complexity" evidence="2">
    <location>
        <begin position="756"/>
        <end position="766"/>
    </location>
</feature>
<keyword evidence="5" id="KW-1185">Reference proteome</keyword>
<feature type="region of interest" description="Disordered" evidence="2">
    <location>
        <begin position="332"/>
        <end position="363"/>
    </location>
</feature>
<evidence type="ECO:0000313" key="5">
    <source>
        <dbReference type="Proteomes" id="UP000220158"/>
    </source>
</evidence>
<feature type="transmembrane region" description="Helical" evidence="3">
    <location>
        <begin position="1214"/>
        <end position="1235"/>
    </location>
</feature>
<feature type="transmembrane region" description="Helical" evidence="3">
    <location>
        <begin position="961"/>
        <end position="984"/>
    </location>
</feature>
<feature type="coiled-coil region" evidence="1">
    <location>
        <begin position="1062"/>
        <end position="1121"/>
    </location>
</feature>
<gene>
    <name evidence="4" type="ORF">PRELSG_1403800</name>
</gene>
<dbReference type="Proteomes" id="UP000220158">
    <property type="component" value="Chromosome 14"/>
</dbReference>
<name>A0A1J1HEJ8_PLARL</name>
<accession>A0A1J1HEJ8</accession>
<feature type="compositionally biased region" description="Basic and acidic residues" evidence="2">
    <location>
        <begin position="746"/>
        <end position="755"/>
    </location>
</feature>
<evidence type="ECO:0000256" key="2">
    <source>
        <dbReference type="SAM" id="MobiDB-lite"/>
    </source>
</evidence>
<evidence type="ECO:0000313" key="4">
    <source>
        <dbReference type="EMBL" id="CRH02308.1"/>
    </source>
</evidence>
<feature type="transmembrane region" description="Helical" evidence="3">
    <location>
        <begin position="1247"/>
        <end position="1269"/>
    </location>
</feature>
<protein>
    <submittedName>
        <fullName evidence="4">Uncharacterized protein</fullName>
    </submittedName>
</protein>
<feature type="compositionally biased region" description="Polar residues" evidence="2">
    <location>
        <begin position="336"/>
        <end position="352"/>
    </location>
</feature>
<evidence type="ECO:0000256" key="3">
    <source>
        <dbReference type="SAM" id="Phobius"/>
    </source>
</evidence>
<dbReference type="GeneID" id="39738468"/>
<keyword evidence="3" id="KW-1133">Transmembrane helix</keyword>
<sequence>MKIPLNDLTIKEKGLGDYSSNLKKKNCKIISYLKNKSKINFLLLNTKEIKSSHSLNNESSKLYFNDEKVINNSHKNPSDCIYLLNIDSLNLKNDLGYKSCNKLDEVNSVPIKPPGKNKRKEKAAFLNKMKIFYNIEENKNNEITNLNDNKNNTIRKKTFSNHYIISRIENDRHDDIKSNIYKRNVNIDNNILEKKRMSNFSPKELTINQYAYNFIDNYNETSRKKNDIKNNNSSYDNLLQIYEHKYLKTIAKTNRSFSKSIHNNNYSVNLLNEQLNNKVIINNKKDHDKEGKMNHIEYSKTLNSNIYEQVNNQSNLKHITNNNLSNDFIKQEIDDNSNSNGRINGDNYNSSIHNDKSSDNNNNTYSYKQKLNVTGQLSSTFNNEFIKSNPLLQTKISDDEKMNDDINRVIKSINTLCSYIKDNVPIKNKIKEEKVVNYFIKDNILNFNKYMSVEKEQNLYYYEKKKNIKKLKLHRKKQKNKVKIIHSGNIRKKKNEIKKKKIEKLNRNVGIKILAPSINLEKEVYTEEKKKVEDKTIKEEKLEYLQETNNIEKKKMVRILDNSIEKANAGSQIMKREDVMKKIDEIKCKDIKNFLFEELKNELFSSLFMTNGNKSNVCNYEYIGKNNNLKLDKNIKSDKQINKNITNYSDFLKPIKCYNNKEAKNHLKRIKSVNSKNFLIYKKKKALNINKKNSKNNSKKNETLKNIVLKTEKNKILLKNNVMEELKLGDDNITTLALLKNDSEDLTKNKKDNSHESSNNNNEQFNNIRKNIIKEEYLKKKNYSINNSNSKDYITIRILNKQDYKEKQNVFKSNKFYSLSKKGSIIKELEDINKFSKSKIKGKKENFKNVQAYKKEIKRKNNIFHKNINETSDKKVYKNENSSFFPILHNYKNMIYIEEYNSAYIYLANNLNNAIYNIFKYKNKILFFHIFLYSFNIFLFYELLNNDLIYKQDSFATKETVLFLFFMILELYVLFLNNAIYFFLRNEMKKAISTLDKINLIYSLNKIFPRYCSFFKKYFSILEDIDCLDEELKKKEKKKIMNSNSFGTLSNANCIIKNKSNLDDIEKLNNRKENNTKEINKLDKLNNLDLIYNNEEKKKNKKKIKKNLKELLRKKDKLLNFKDSENCKDIYVYPSNNNENIKYFNDKIEYEENDIVYINEKIKQENKINFNYSKSEYKSKKNSDKKIFDFMFFILNNQKNLNLDKFFFFKVRKYANYLIIFSSLLLFYITTYFKIKDPSYFSKKNNYIFFIFVSCIIFIQIFFCIIIEIKNIFVDKIKIFLNKRITNLEYQLYIYMSQVLE</sequence>
<evidence type="ECO:0000256" key="1">
    <source>
        <dbReference type="SAM" id="Coils"/>
    </source>
</evidence>
<dbReference type="OMA" id="AMHASIP"/>
<organism evidence="4 5">
    <name type="scientific">Plasmodium relictum</name>
    <dbReference type="NCBI Taxonomy" id="85471"/>
    <lineage>
        <taxon>Eukaryota</taxon>
        <taxon>Sar</taxon>
        <taxon>Alveolata</taxon>
        <taxon>Apicomplexa</taxon>
        <taxon>Aconoidasida</taxon>
        <taxon>Haemosporida</taxon>
        <taxon>Plasmodiidae</taxon>
        <taxon>Plasmodium</taxon>
        <taxon>Plasmodium (Haemamoeba)</taxon>
    </lineage>
</organism>
<feature type="transmembrane region" description="Helical" evidence="3">
    <location>
        <begin position="925"/>
        <end position="941"/>
    </location>
</feature>
<dbReference type="KEGG" id="prel:PRELSG_1403800"/>
<dbReference type="RefSeq" id="XP_028534829.1">
    <property type="nucleotide sequence ID" value="XM_028679080.1"/>
</dbReference>
<dbReference type="OrthoDB" id="384723at2759"/>
<dbReference type="VEuPathDB" id="PlasmoDB:PRELSG_1403800"/>
<keyword evidence="1" id="KW-0175">Coiled coil</keyword>
<feature type="region of interest" description="Disordered" evidence="2">
    <location>
        <begin position="746"/>
        <end position="766"/>
    </location>
</feature>
<reference evidence="4 5" key="1">
    <citation type="submission" date="2015-04" db="EMBL/GenBank/DDBJ databases">
        <authorList>
            <consortium name="Pathogen Informatics"/>
        </authorList>
    </citation>
    <scope>NUCLEOTIDE SEQUENCE [LARGE SCALE GENOMIC DNA]</scope>
    <source>
        <strain evidence="4 5">SGS1</strain>
    </source>
</reference>
<proteinExistence type="predicted"/>
<keyword evidence="3" id="KW-0472">Membrane</keyword>